<dbReference type="Pfam" id="PF00126">
    <property type="entry name" value="HTH_1"/>
    <property type="match status" value="1"/>
</dbReference>
<dbReference type="Pfam" id="PF03466">
    <property type="entry name" value="LysR_substrate"/>
    <property type="match status" value="1"/>
</dbReference>
<dbReference type="PANTHER" id="PTHR30118">
    <property type="entry name" value="HTH-TYPE TRANSCRIPTIONAL REGULATOR LEUO-RELATED"/>
    <property type="match status" value="1"/>
</dbReference>
<feature type="domain" description="HTH lysR-type" evidence="5">
    <location>
        <begin position="6"/>
        <end position="63"/>
    </location>
</feature>
<dbReference type="RefSeq" id="WP_123712351.1">
    <property type="nucleotide sequence ID" value="NZ_RKHR01000004.1"/>
</dbReference>
<evidence type="ECO:0000259" key="5">
    <source>
        <dbReference type="PROSITE" id="PS50931"/>
    </source>
</evidence>
<dbReference type="InterPro" id="IPR000847">
    <property type="entry name" value="LysR_HTH_N"/>
</dbReference>
<keyword evidence="7" id="KW-1185">Reference proteome</keyword>
<proteinExistence type="inferred from homology"/>
<dbReference type="OrthoDB" id="8720143at2"/>
<protein>
    <submittedName>
        <fullName evidence="6">DNA-binding transcriptional LysR family regulator</fullName>
    </submittedName>
</protein>
<dbReference type="PRINTS" id="PR00039">
    <property type="entry name" value="HTHLYSR"/>
</dbReference>
<organism evidence="6 7">
    <name type="scientific">Sinobacterium caligoides</name>
    <dbReference type="NCBI Taxonomy" id="933926"/>
    <lineage>
        <taxon>Bacteria</taxon>
        <taxon>Pseudomonadati</taxon>
        <taxon>Pseudomonadota</taxon>
        <taxon>Gammaproteobacteria</taxon>
        <taxon>Cellvibrionales</taxon>
        <taxon>Spongiibacteraceae</taxon>
        <taxon>Sinobacterium</taxon>
    </lineage>
</organism>
<gene>
    <name evidence="6" type="ORF">EDC56_2016</name>
</gene>
<keyword evidence="3 6" id="KW-0238">DNA-binding</keyword>
<name>A0A3N2DP28_9GAMM</name>
<sequence length="315" mass="35778">MNVQKMDLNLLVYLDVLLDECSVTRAAERLGITQPAMSNSLRRLRDWFDDPLLVRTSEGMQPTQRAQQIQPSIREALTMLEKTVQPAEGFDGATSDRVFRIMASDYGEATLLPRLCAHLHKVAPDISLDIMTPSDVSIRDLEQGKVDMAINRFSSLPDAFYQKALWYDNFVCLMHKDNPLAEDFSFEAYLSAHHIWVSKTGIGKGMGMNPRELQRLGRVDDSLAQMGKERKISVFTRHYQVAGLLAAQTHLVATLPRKLAKVYADSPMFVVRQVPFAIPPFELKMVWSPLLHYSPDHRWLREQMTLVAEAEGYGQ</sequence>
<dbReference type="PANTHER" id="PTHR30118:SF15">
    <property type="entry name" value="TRANSCRIPTIONAL REGULATORY PROTEIN"/>
    <property type="match status" value="1"/>
</dbReference>
<comment type="similarity">
    <text evidence="1">Belongs to the LysR transcriptional regulatory family.</text>
</comment>
<dbReference type="InterPro" id="IPR036390">
    <property type="entry name" value="WH_DNA-bd_sf"/>
</dbReference>
<evidence type="ECO:0000256" key="1">
    <source>
        <dbReference type="ARBA" id="ARBA00009437"/>
    </source>
</evidence>
<evidence type="ECO:0000256" key="4">
    <source>
        <dbReference type="ARBA" id="ARBA00023163"/>
    </source>
</evidence>
<evidence type="ECO:0000256" key="2">
    <source>
        <dbReference type="ARBA" id="ARBA00023015"/>
    </source>
</evidence>
<dbReference type="SUPFAM" id="SSF53850">
    <property type="entry name" value="Periplasmic binding protein-like II"/>
    <property type="match status" value="1"/>
</dbReference>
<dbReference type="GO" id="GO:0003700">
    <property type="term" value="F:DNA-binding transcription factor activity"/>
    <property type="evidence" value="ECO:0007669"/>
    <property type="project" value="InterPro"/>
</dbReference>
<evidence type="ECO:0000313" key="7">
    <source>
        <dbReference type="Proteomes" id="UP000275394"/>
    </source>
</evidence>
<dbReference type="InterPro" id="IPR050389">
    <property type="entry name" value="LysR-type_TF"/>
</dbReference>
<dbReference type="Proteomes" id="UP000275394">
    <property type="component" value="Unassembled WGS sequence"/>
</dbReference>
<dbReference type="GO" id="GO:0003677">
    <property type="term" value="F:DNA binding"/>
    <property type="evidence" value="ECO:0007669"/>
    <property type="project" value="UniProtKB-KW"/>
</dbReference>
<dbReference type="InterPro" id="IPR037402">
    <property type="entry name" value="YidZ_PBP2"/>
</dbReference>
<dbReference type="InterPro" id="IPR005119">
    <property type="entry name" value="LysR_subst-bd"/>
</dbReference>
<dbReference type="AlphaFoldDB" id="A0A3N2DP28"/>
<dbReference type="PROSITE" id="PS50931">
    <property type="entry name" value="HTH_LYSR"/>
    <property type="match status" value="1"/>
</dbReference>
<dbReference type="CDD" id="cd08417">
    <property type="entry name" value="PBP2_Nitroaromatics_like"/>
    <property type="match status" value="1"/>
</dbReference>
<dbReference type="InterPro" id="IPR036388">
    <property type="entry name" value="WH-like_DNA-bd_sf"/>
</dbReference>
<comment type="caution">
    <text evidence="6">The sequence shown here is derived from an EMBL/GenBank/DDBJ whole genome shotgun (WGS) entry which is preliminary data.</text>
</comment>
<keyword evidence="4" id="KW-0804">Transcription</keyword>
<evidence type="ECO:0000313" key="6">
    <source>
        <dbReference type="EMBL" id="ROS01574.1"/>
    </source>
</evidence>
<dbReference type="Gene3D" id="3.40.190.10">
    <property type="entry name" value="Periplasmic binding protein-like II"/>
    <property type="match status" value="2"/>
</dbReference>
<dbReference type="EMBL" id="RKHR01000004">
    <property type="protein sequence ID" value="ROS01574.1"/>
    <property type="molecule type" value="Genomic_DNA"/>
</dbReference>
<accession>A0A3N2DP28</accession>
<reference evidence="6 7" key="1">
    <citation type="submission" date="2018-11" db="EMBL/GenBank/DDBJ databases">
        <title>Genomic Encyclopedia of Type Strains, Phase IV (KMG-IV): sequencing the most valuable type-strain genomes for metagenomic binning, comparative biology and taxonomic classification.</title>
        <authorList>
            <person name="Goeker M."/>
        </authorList>
    </citation>
    <scope>NUCLEOTIDE SEQUENCE [LARGE SCALE GENOMIC DNA]</scope>
    <source>
        <strain evidence="6 7">DSM 100316</strain>
    </source>
</reference>
<keyword evidence="2" id="KW-0805">Transcription regulation</keyword>
<dbReference type="Gene3D" id="1.10.10.10">
    <property type="entry name" value="Winged helix-like DNA-binding domain superfamily/Winged helix DNA-binding domain"/>
    <property type="match status" value="1"/>
</dbReference>
<evidence type="ECO:0000256" key="3">
    <source>
        <dbReference type="ARBA" id="ARBA00023125"/>
    </source>
</evidence>
<dbReference type="SUPFAM" id="SSF46785">
    <property type="entry name" value="Winged helix' DNA-binding domain"/>
    <property type="match status" value="1"/>
</dbReference>